<gene>
    <name evidence="1" type="ORF">SBA1_1040062</name>
</gene>
<dbReference type="Gene3D" id="1.20.1600.10">
    <property type="entry name" value="Outer membrane efflux proteins (OEP)"/>
    <property type="match status" value="1"/>
</dbReference>
<proteinExistence type="predicted"/>
<organism evidence="1 2">
    <name type="scientific">Candidatus Sulfotelmatobacter kueseliae</name>
    <dbReference type="NCBI Taxonomy" id="2042962"/>
    <lineage>
        <taxon>Bacteria</taxon>
        <taxon>Pseudomonadati</taxon>
        <taxon>Acidobacteriota</taxon>
        <taxon>Terriglobia</taxon>
        <taxon>Terriglobales</taxon>
        <taxon>Candidatus Korobacteraceae</taxon>
        <taxon>Candidatus Sulfotelmatobacter</taxon>
    </lineage>
</organism>
<dbReference type="EMBL" id="OMOD01000007">
    <property type="protein sequence ID" value="SPF32294.1"/>
    <property type="molecule type" value="Genomic_DNA"/>
</dbReference>
<evidence type="ECO:0000313" key="1">
    <source>
        <dbReference type="EMBL" id="SPF32294.1"/>
    </source>
</evidence>
<name>A0A2U3JXY4_9BACT</name>
<dbReference type="GO" id="GO:0015562">
    <property type="term" value="F:efflux transmembrane transporter activity"/>
    <property type="evidence" value="ECO:0007669"/>
    <property type="project" value="InterPro"/>
</dbReference>
<reference evidence="2" key="1">
    <citation type="submission" date="2018-02" db="EMBL/GenBank/DDBJ databases">
        <authorList>
            <person name="Hausmann B."/>
        </authorList>
    </citation>
    <scope>NUCLEOTIDE SEQUENCE [LARGE SCALE GENOMIC DNA]</scope>
    <source>
        <strain evidence="2">Peat soil MAG SbA1</strain>
    </source>
</reference>
<sequence>MRDVRTAWLSSNTAFRRAGVAAELAKEADLGLSLAHSRYQLGLGSIVELSQAQLQQTDAAICCVNAQPAANFPLTPPVELDDTTPFH</sequence>
<dbReference type="AlphaFoldDB" id="A0A2U3JXY4"/>
<evidence type="ECO:0000313" key="2">
    <source>
        <dbReference type="Proteomes" id="UP000238701"/>
    </source>
</evidence>
<protein>
    <submittedName>
        <fullName evidence="1">Uncharacterized protein</fullName>
    </submittedName>
</protein>
<dbReference type="Proteomes" id="UP000238701">
    <property type="component" value="Unassembled WGS sequence"/>
</dbReference>
<accession>A0A2U3JXY4</accession>
<dbReference type="SUPFAM" id="SSF56954">
    <property type="entry name" value="Outer membrane efflux proteins (OEP)"/>
    <property type="match status" value="1"/>
</dbReference>